<dbReference type="Pfam" id="PF00892">
    <property type="entry name" value="EamA"/>
    <property type="match status" value="2"/>
</dbReference>
<keyword evidence="3" id="KW-0812">Transmembrane</keyword>
<reference evidence="5" key="1">
    <citation type="submission" date="2022-10" db="EMBL/GenBank/DDBJ databases">
        <title>Genome sequence of Actinomyces israelii ATCC 10048.</title>
        <authorList>
            <person name="Watt R.M."/>
            <person name="Tong W.M."/>
        </authorList>
    </citation>
    <scope>NUCLEOTIDE SEQUENCE</scope>
    <source>
        <strain evidence="5">ATCC 10048</strain>
    </source>
</reference>
<dbReference type="PANTHER" id="PTHR22911">
    <property type="entry name" value="ACYL-MALONYL CONDENSING ENZYME-RELATED"/>
    <property type="match status" value="1"/>
</dbReference>
<feature type="transmembrane region" description="Helical" evidence="3">
    <location>
        <begin position="277"/>
        <end position="296"/>
    </location>
</feature>
<evidence type="ECO:0000313" key="5">
    <source>
        <dbReference type="EMBL" id="MCZ0858206.1"/>
    </source>
</evidence>
<name>A0ABT4I8Y8_9ACTO</name>
<dbReference type="PANTHER" id="PTHR22911:SF137">
    <property type="entry name" value="SOLUTE CARRIER FAMILY 35 MEMBER G2-RELATED"/>
    <property type="match status" value="1"/>
</dbReference>
<proteinExistence type="inferred from homology"/>
<comment type="similarity">
    <text evidence="1">Belongs to the EamA transporter family.</text>
</comment>
<feature type="transmembrane region" description="Helical" evidence="3">
    <location>
        <begin position="197"/>
        <end position="215"/>
    </location>
</feature>
<sequence length="338" mass="35340">MKYGVLSGMLWGLDTVVLAMALALIPFAGSPDAPLTGAFLHDAASAIILLVYMAVRGRLRDTLAAVRTRSGKAVMLAALLGGPVGMSGYLIAINNIGPGYTAIISTFYPAFGTLLAFLLLKERMRPGQIIALLVALAAVAVSGWSSDAPTGSALLGVLGALGCVIGWGSEAVLLAWGMRDDAVDNETALHIRQTTSGLTYLLVVIPVSGSFHFAVRQAAVSTATGVVALAALTGAASYLFYYKAIDTIGASRGMALNISYSAWAVVFALVLQRTMPSALQIVCCAVTLVGTVLAATPDWRELRLTRRSVRAPAEEPDAGREDPEPGRRQDAVLEAPRP</sequence>
<keyword evidence="3" id="KW-1133">Transmembrane helix</keyword>
<evidence type="ECO:0000313" key="6">
    <source>
        <dbReference type="Proteomes" id="UP001072034"/>
    </source>
</evidence>
<dbReference type="Proteomes" id="UP001072034">
    <property type="component" value="Unassembled WGS sequence"/>
</dbReference>
<feature type="transmembrane region" description="Helical" evidence="3">
    <location>
        <begin position="73"/>
        <end position="93"/>
    </location>
</feature>
<accession>A0ABT4I8Y8</accession>
<feature type="transmembrane region" description="Helical" evidence="3">
    <location>
        <begin position="254"/>
        <end position="271"/>
    </location>
</feature>
<feature type="transmembrane region" description="Helical" evidence="3">
    <location>
        <begin position="9"/>
        <end position="29"/>
    </location>
</feature>
<evidence type="ECO:0000256" key="3">
    <source>
        <dbReference type="SAM" id="Phobius"/>
    </source>
</evidence>
<feature type="transmembrane region" description="Helical" evidence="3">
    <location>
        <begin position="127"/>
        <end position="146"/>
    </location>
</feature>
<evidence type="ECO:0000256" key="2">
    <source>
        <dbReference type="SAM" id="MobiDB-lite"/>
    </source>
</evidence>
<feature type="domain" description="EamA" evidence="4">
    <location>
        <begin position="155"/>
        <end position="294"/>
    </location>
</feature>
<organism evidence="5 6">
    <name type="scientific">Actinomyces israelii</name>
    <dbReference type="NCBI Taxonomy" id="1659"/>
    <lineage>
        <taxon>Bacteria</taxon>
        <taxon>Bacillati</taxon>
        <taxon>Actinomycetota</taxon>
        <taxon>Actinomycetes</taxon>
        <taxon>Actinomycetales</taxon>
        <taxon>Actinomycetaceae</taxon>
        <taxon>Actinomyces</taxon>
    </lineage>
</organism>
<dbReference type="InterPro" id="IPR000620">
    <property type="entry name" value="EamA_dom"/>
</dbReference>
<dbReference type="EMBL" id="JAPTMY010000018">
    <property type="protein sequence ID" value="MCZ0858206.1"/>
    <property type="molecule type" value="Genomic_DNA"/>
</dbReference>
<comment type="caution">
    <text evidence="5">The sequence shown here is derived from an EMBL/GenBank/DDBJ whole genome shotgun (WGS) entry which is preliminary data.</text>
</comment>
<dbReference type="RefSeq" id="WP_268917645.1">
    <property type="nucleotide sequence ID" value="NZ_CP124548.1"/>
</dbReference>
<gene>
    <name evidence="5" type="ORF">OHJ16_09140</name>
</gene>
<feature type="transmembrane region" description="Helical" evidence="3">
    <location>
        <begin position="99"/>
        <end position="120"/>
    </location>
</feature>
<evidence type="ECO:0000259" key="4">
    <source>
        <dbReference type="Pfam" id="PF00892"/>
    </source>
</evidence>
<feature type="transmembrane region" description="Helical" evidence="3">
    <location>
        <begin position="35"/>
        <end position="52"/>
    </location>
</feature>
<protein>
    <submittedName>
        <fullName evidence="5">DMT family transporter</fullName>
    </submittedName>
</protein>
<feature type="domain" description="EamA" evidence="4">
    <location>
        <begin position="4"/>
        <end position="142"/>
    </location>
</feature>
<feature type="transmembrane region" description="Helical" evidence="3">
    <location>
        <begin position="221"/>
        <end position="242"/>
    </location>
</feature>
<feature type="transmembrane region" description="Helical" evidence="3">
    <location>
        <begin position="152"/>
        <end position="176"/>
    </location>
</feature>
<feature type="region of interest" description="Disordered" evidence="2">
    <location>
        <begin position="306"/>
        <end position="338"/>
    </location>
</feature>
<feature type="compositionally biased region" description="Basic and acidic residues" evidence="2">
    <location>
        <begin position="317"/>
        <end position="338"/>
    </location>
</feature>
<dbReference type="SUPFAM" id="SSF103481">
    <property type="entry name" value="Multidrug resistance efflux transporter EmrE"/>
    <property type="match status" value="2"/>
</dbReference>
<dbReference type="InterPro" id="IPR037185">
    <property type="entry name" value="EmrE-like"/>
</dbReference>
<keyword evidence="3" id="KW-0472">Membrane</keyword>
<evidence type="ECO:0000256" key="1">
    <source>
        <dbReference type="ARBA" id="ARBA00007362"/>
    </source>
</evidence>
<keyword evidence="6" id="KW-1185">Reference proteome</keyword>